<dbReference type="KEGG" id="sgrg:L0C25_22585"/>
<dbReference type="GO" id="GO:0016491">
    <property type="term" value="F:oxidoreductase activity"/>
    <property type="evidence" value="ECO:0007669"/>
    <property type="project" value="UniProtKB-KW"/>
</dbReference>
<dbReference type="Pfam" id="PF00106">
    <property type="entry name" value="adh_short"/>
    <property type="match status" value="1"/>
</dbReference>
<gene>
    <name evidence="4" type="ORF">L0C25_22585</name>
</gene>
<evidence type="ECO:0000256" key="2">
    <source>
        <dbReference type="ARBA" id="ARBA00023002"/>
    </source>
</evidence>
<dbReference type="GO" id="GO:0016020">
    <property type="term" value="C:membrane"/>
    <property type="evidence" value="ECO:0007669"/>
    <property type="project" value="TreeGrafter"/>
</dbReference>
<dbReference type="InterPro" id="IPR002347">
    <property type="entry name" value="SDR_fam"/>
</dbReference>
<dbReference type="InterPro" id="IPR036291">
    <property type="entry name" value="NAD(P)-bd_dom_sf"/>
</dbReference>
<dbReference type="Pfam" id="PF07993">
    <property type="entry name" value="NAD_binding_4"/>
    <property type="match status" value="1"/>
</dbReference>
<dbReference type="PRINTS" id="PR00080">
    <property type="entry name" value="SDRFAMILY"/>
</dbReference>
<dbReference type="PRINTS" id="PR00081">
    <property type="entry name" value="GDHRDH"/>
</dbReference>
<feature type="domain" description="Thioester reductase (TE)" evidence="3">
    <location>
        <begin position="5"/>
        <end position="234"/>
    </location>
</feature>
<evidence type="ECO:0000256" key="1">
    <source>
        <dbReference type="ARBA" id="ARBA00006484"/>
    </source>
</evidence>
<dbReference type="PANTHER" id="PTHR44196:SF1">
    <property type="entry name" value="DEHYDROGENASE_REDUCTASE SDR FAMILY MEMBER 7B"/>
    <property type="match status" value="1"/>
</dbReference>
<dbReference type="CDD" id="cd05233">
    <property type="entry name" value="SDR_c"/>
    <property type="match status" value="1"/>
</dbReference>
<dbReference type="CDD" id="cd05263">
    <property type="entry name" value="MupV_like_SDR_e"/>
    <property type="match status" value="1"/>
</dbReference>
<comment type="similarity">
    <text evidence="1">Belongs to the short-chain dehydrogenases/reductases (SDR) family.</text>
</comment>
<reference evidence="4" key="1">
    <citation type="submission" date="2022-01" db="EMBL/GenBank/DDBJ databases">
        <title>Nocardioidaceae gen. sp. A5X3R13.</title>
        <authorList>
            <person name="Lopez Marin M.A."/>
            <person name="Uhlik O."/>
        </authorList>
    </citation>
    <scope>NUCLEOTIDE SEQUENCE</scope>
    <source>
        <strain evidence="4">A5X3R13</strain>
    </source>
</reference>
<dbReference type="InterPro" id="IPR057313">
    <property type="entry name" value="Maqu_2507-like"/>
</dbReference>
<evidence type="ECO:0000259" key="3">
    <source>
        <dbReference type="Pfam" id="PF07993"/>
    </source>
</evidence>
<dbReference type="AlphaFoldDB" id="A0AA46TH78"/>
<proteinExistence type="inferred from homology"/>
<dbReference type="Gene3D" id="3.40.50.720">
    <property type="entry name" value="NAD(P)-binding Rossmann-like Domain"/>
    <property type="match status" value="2"/>
</dbReference>
<keyword evidence="2" id="KW-0560">Oxidoreductase</keyword>
<dbReference type="InterPro" id="IPR020904">
    <property type="entry name" value="Sc_DH/Rdtase_CS"/>
</dbReference>
<dbReference type="PROSITE" id="PS00061">
    <property type="entry name" value="ADH_SHORT"/>
    <property type="match status" value="1"/>
</dbReference>
<dbReference type="EMBL" id="CP094970">
    <property type="protein sequence ID" value="UYM05266.1"/>
    <property type="molecule type" value="Genomic_DNA"/>
</dbReference>
<name>A0AA46TH78_9ACTN</name>
<dbReference type="InterPro" id="IPR013120">
    <property type="entry name" value="FAR_NAD-bd"/>
</dbReference>
<evidence type="ECO:0000313" key="4">
    <source>
        <dbReference type="EMBL" id="UYM05266.1"/>
    </source>
</evidence>
<keyword evidence="5" id="KW-1185">Reference proteome</keyword>
<sequence length="659" mass="71794">MAYFVTGATGFIGRHLVAELVDHRDGDIHVLVREQSFERFERLRHQCGGTDRLKPVIGELCEPQLGVDDDWVATHRGDIDHVFHLAALYDMTAPAERNDELNIGGTRAALGLAEAVDAGLFHQVSSIAVAGDFRGRFDESMFAEGQGLPSAYHRTKYESERIVREEAGVPWRVYRPAIVVGSSETGAMDKVDGPYYFFPLLKRMRDSLPQWTPLVGMDLGNTNIVPVDYVARAMDHLAHKPGLDGRAFHLVNPEPQPTVDVVNTLARAAKAPRFALQVDRRVTGLVPSSLVQSALQSAPARFLLRQSVGRLGIPAEVVAHTSLPTTFEDQATEHELSGSGIACPDLETYASVLWGYWEQHLDADVLSDPRLKAALQGRCVVITGASSGIGKATALRVAALGGIPVLVARNLDKLEETRLEIEMLGGRTYVYSCDLSDMAAIDELTKRLVEEHDTIDVIVNNAGRSIRRSLHLSYDRFHDFERTMTLNYFGAIRLVMGLATKLGEDGGGHIVNISSIGVQTNPPRFSAYVASKAALDAWSRVVSSELIGDGITFTTIHMPLVKTPMIAPTKIYDAFPTITPAQAADLVLTAVRDRPHELNTPLGTAGEVGHALAPKLAFRILHQAYKVFPDSSAAKGASADDTATSEQVLLAKVLKGVHW</sequence>
<dbReference type="RefSeq" id="WP_271634066.1">
    <property type="nucleotide sequence ID" value="NZ_CP094970.1"/>
</dbReference>
<accession>A0AA46TH78</accession>
<dbReference type="PANTHER" id="PTHR44196">
    <property type="entry name" value="DEHYDROGENASE/REDUCTASE SDR FAMILY MEMBER 7B"/>
    <property type="match status" value="1"/>
</dbReference>
<evidence type="ECO:0000313" key="5">
    <source>
        <dbReference type="Proteomes" id="UP001164390"/>
    </source>
</evidence>
<protein>
    <submittedName>
        <fullName evidence="4">SDR family oxidoreductase</fullName>
    </submittedName>
</protein>
<dbReference type="Proteomes" id="UP001164390">
    <property type="component" value="Chromosome"/>
</dbReference>
<dbReference type="SUPFAM" id="SSF51735">
    <property type="entry name" value="NAD(P)-binding Rossmann-fold domains"/>
    <property type="match status" value="2"/>
</dbReference>
<organism evidence="4 5">
    <name type="scientific">Solicola gregarius</name>
    <dbReference type="NCBI Taxonomy" id="2908642"/>
    <lineage>
        <taxon>Bacteria</taxon>
        <taxon>Bacillati</taxon>
        <taxon>Actinomycetota</taxon>
        <taxon>Actinomycetes</taxon>
        <taxon>Propionibacteriales</taxon>
        <taxon>Nocardioidaceae</taxon>
        <taxon>Solicola</taxon>
    </lineage>
</organism>
<dbReference type="NCBIfam" id="NF005539">
    <property type="entry name" value="PRK07201.1"/>
    <property type="match status" value="1"/>
</dbReference>